<feature type="domain" description="Stress-response A/B barrel" evidence="1">
    <location>
        <begin position="2"/>
        <end position="97"/>
    </location>
</feature>
<evidence type="ECO:0000259" key="1">
    <source>
        <dbReference type="PROSITE" id="PS51502"/>
    </source>
</evidence>
<protein>
    <recommendedName>
        <fullName evidence="1">Stress-response A/B barrel domain-containing protein</fullName>
    </recommendedName>
</protein>
<comment type="caution">
    <text evidence="2">The sequence shown here is derived from an EMBL/GenBank/DDBJ whole genome shotgun (WGS) entry which is preliminary data.</text>
</comment>
<reference evidence="2 3" key="1">
    <citation type="submission" date="2020-08" db="EMBL/GenBank/DDBJ databases">
        <title>Genomic Encyclopedia of Type Strains, Phase IV (KMG-IV): sequencing the most valuable type-strain genomes for metagenomic binning, comparative biology and taxonomic classification.</title>
        <authorList>
            <person name="Goeker M."/>
        </authorList>
    </citation>
    <scope>NUCLEOTIDE SEQUENCE [LARGE SCALE GENOMIC DNA]</scope>
    <source>
        <strain evidence="2 3">DSM 23562</strain>
    </source>
</reference>
<dbReference type="SMART" id="SM00886">
    <property type="entry name" value="Dabb"/>
    <property type="match status" value="1"/>
</dbReference>
<dbReference type="SUPFAM" id="SSF54909">
    <property type="entry name" value="Dimeric alpha+beta barrel"/>
    <property type="match status" value="1"/>
</dbReference>
<dbReference type="Pfam" id="PF07876">
    <property type="entry name" value="Dabb"/>
    <property type="match status" value="1"/>
</dbReference>
<dbReference type="AlphaFoldDB" id="A0A7W9W9R7"/>
<keyword evidence="3" id="KW-1185">Reference proteome</keyword>
<evidence type="ECO:0000313" key="2">
    <source>
        <dbReference type="EMBL" id="MBB6053581.1"/>
    </source>
</evidence>
<dbReference type="Proteomes" id="UP000520814">
    <property type="component" value="Unassembled WGS sequence"/>
</dbReference>
<dbReference type="Gene3D" id="3.30.70.100">
    <property type="match status" value="1"/>
</dbReference>
<dbReference type="PROSITE" id="PS51502">
    <property type="entry name" value="S_R_A_B_BARREL"/>
    <property type="match status" value="1"/>
</dbReference>
<gene>
    <name evidence="2" type="ORF">HNQ39_005416</name>
</gene>
<organism evidence="2 3">
    <name type="scientific">Armatimonas rosea</name>
    <dbReference type="NCBI Taxonomy" id="685828"/>
    <lineage>
        <taxon>Bacteria</taxon>
        <taxon>Bacillati</taxon>
        <taxon>Armatimonadota</taxon>
        <taxon>Armatimonadia</taxon>
        <taxon>Armatimonadales</taxon>
        <taxon>Armatimonadaceae</taxon>
        <taxon>Armatimonas</taxon>
    </lineage>
</organism>
<dbReference type="RefSeq" id="WP_184203671.1">
    <property type="nucleotide sequence ID" value="NZ_JACHGW010000007.1"/>
</dbReference>
<accession>A0A7W9W9R7</accession>
<proteinExistence type="predicted"/>
<dbReference type="EMBL" id="JACHGW010000007">
    <property type="protein sequence ID" value="MBB6053581.1"/>
    <property type="molecule type" value="Genomic_DNA"/>
</dbReference>
<name>A0A7W9W9R7_ARMRO</name>
<dbReference type="InterPro" id="IPR013097">
    <property type="entry name" value="Dabb"/>
</dbReference>
<dbReference type="InterPro" id="IPR011008">
    <property type="entry name" value="Dimeric_a/b-barrel"/>
</dbReference>
<evidence type="ECO:0000313" key="3">
    <source>
        <dbReference type="Proteomes" id="UP000520814"/>
    </source>
</evidence>
<sequence>MFFHAVYFYPREDAQPGDAEALAEGCRTLASIPGLTFFSVGHAAGTPREVVDNSYAVALLTAFADTAGHDVYQDHPVHLAFIAANKHLWSRVQVYDSIVE</sequence>